<reference evidence="8" key="1">
    <citation type="submission" date="2019-12" db="EMBL/GenBank/DDBJ databases">
        <title>Complete genome of Terracaulis silvestris 0127_4.</title>
        <authorList>
            <person name="Vieira S."/>
            <person name="Riedel T."/>
            <person name="Sproer C."/>
            <person name="Pascual J."/>
            <person name="Boedeker C."/>
            <person name="Overmann J."/>
        </authorList>
    </citation>
    <scope>NUCLEOTIDE SEQUENCE [LARGE SCALE GENOMIC DNA]</scope>
    <source>
        <strain evidence="8">0127_4</strain>
    </source>
</reference>
<evidence type="ECO:0000256" key="2">
    <source>
        <dbReference type="ARBA" id="ARBA00022630"/>
    </source>
</evidence>
<organism evidence="7 8">
    <name type="scientific">Terricaulis silvestris</name>
    <dbReference type="NCBI Taxonomy" id="2686094"/>
    <lineage>
        <taxon>Bacteria</taxon>
        <taxon>Pseudomonadati</taxon>
        <taxon>Pseudomonadota</taxon>
        <taxon>Alphaproteobacteria</taxon>
        <taxon>Caulobacterales</taxon>
        <taxon>Caulobacteraceae</taxon>
        <taxon>Terricaulis</taxon>
    </lineage>
</organism>
<evidence type="ECO:0000313" key="8">
    <source>
        <dbReference type="Proteomes" id="UP000431269"/>
    </source>
</evidence>
<feature type="signal peptide" evidence="5">
    <location>
        <begin position="1"/>
        <end position="22"/>
    </location>
</feature>
<name>A0A6I6MK66_9CAUL</name>
<accession>A0A6I6MK66</accession>
<evidence type="ECO:0000256" key="3">
    <source>
        <dbReference type="ARBA" id="ARBA00022827"/>
    </source>
</evidence>
<dbReference type="Proteomes" id="UP000431269">
    <property type="component" value="Chromosome"/>
</dbReference>
<dbReference type="SUPFAM" id="SSF54373">
    <property type="entry name" value="FAD-linked reductases, C-terminal domain"/>
    <property type="match status" value="1"/>
</dbReference>
<protein>
    <submittedName>
        <fullName evidence="7">Monomeric sarcosine oxidase</fullName>
        <ecNumber evidence="7">1.5.3.1</ecNumber>
    </submittedName>
</protein>
<feature type="chain" id="PRO_5026357946" evidence="5">
    <location>
        <begin position="23"/>
        <end position="367"/>
    </location>
</feature>
<evidence type="ECO:0000313" key="7">
    <source>
        <dbReference type="EMBL" id="QGZ94331.1"/>
    </source>
</evidence>
<dbReference type="InterPro" id="IPR006076">
    <property type="entry name" value="FAD-dep_OxRdtase"/>
</dbReference>
<feature type="domain" description="FAD dependent oxidoreductase" evidence="6">
    <location>
        <begin position="2"/>
        <end position="339"/>
    </location>
</feature>
<keyword evidence="5" id="KW-0732">Signal</keyword>
<dbReference type="EMBL" id="CP047045">
    <property type="protein sequence ID" value="QGZ94331.1"/>
    <property type="molecule type" value="Genomic_DNA"/>
</dbReference>
<sequence length="367" mass="39954">MRIAVVGLGIAGLSICARLALAGHDVSGFEQFEPMNTEGSSHGDTRIMRMSPGEGEIYARLAKRALPLWRIWEGLAGKPLIEWTGALMAGPQDSPFVAACKAMSTTPVAALRGDAIHVITRGYIAMPYEWDVFRQEDAGVIAADATRSFLTRQVQRWGAKLFHGAKIEAPIESTTLKINGAERAFDAVIVAAGAWAPTLLPEFAGRLAVKRRILAWFKTEAPRMLPVICCDNDVGVYGMSAPRGLYKLGLHAVGGSTEPNDVREPDDEDAAMLSQQAALFLPKHDPRPVRMSRCLYTVTPDENFLIAQSSANERVLLFSACSGHGFKYAPVFGELAEEWLTGKHSPELEAFMGKRTIASNRLGDEKT</sequence>
<dbReference type="Pfam" id="PF01266">
    <property type="entry name" value="DAO"/>
    <property type="match status" value="1"/>
</dbReference>
<dbReference type="GO" id="GO:0008115">
    <property type="term" value="F:sarcosine oxidase activity"/>
    <property type="evidence" value="ECO:0007669"/>
    <property type="project" value="UniProtKB-EC"/>
</dbReference>
<dbReference type="Gene3D" id="3.30.9.10">
    <property type="entry name" value="D-Amino Acid Oxidase, subunit A, domain 2"/>
    <property type="match status" value="1"/>
</dbReference>
<dbReference type="EC" id="1.5.3.1" evidence="7"/>
<keyword evidence="4 7" id="KW-0560">Oxidoreductase</keyword>
<evidence type="ECO:0000256" key="5">
    <source>
        <dbReference type="SAM" id="SignalP"/>
    </source>
</evidence>
<dbReference type="InterPro" id="IPR045170">
    <property type="entry name" value="MTOX"/>
</dbReference>
<evidence type="ECO:0000256" key="4">
    <source>
        <dbReference type="ARBA" id="ARBA00023002"/>
    </source>
</evidence>
<dbReference type="PANTHER" id="PTHR10961">
    <property type="entry name" value="PEROXISOMAL SARCOSINE OXIDASE"/>
    <property type="match status" value="1"/>
</dbReference>
<gene>
    <name evidence="7" type="primary">soxA</name>
    <name evidence="7" type="ORF">DSM104635_01149</name>
</gene>
<dbReference type="InterPro" id="IPR036188">
    <property type="entry name" value="FAD/NAD-bd_sf"/>
</dbReference>
<keyword evidence="3" id="KW-0274">FAD</keyword>
<dbReference type="Gene3D" id="3.50.50.60">
    <property type="entry name" value="FAD/NAD(P)-binding domain"/>
    <property type="match status" value="1"/>
</dbReference>
<dbReference type="AlphaFoldDB" id="A0A6I6MK66"/>
<dbReference type="GO" id="GO:0050660">
    <property type="term" value="F:flavin adenine dinucleotide binding"/>
    <property type="evidence" value="ECO:0007669"/>
    <property type="project" value="InterPro"/>
</dbReference>
<evidence type="ECO:0000256" key="1">
    <source>
        <dbReference type="ARBA" id="ARBA00001974"/>
    </source>
</evidence>
<dbReference type="SUPFAM" id="SSF51905">
    <property type="entry name" value="FAD/NAD(P)-binding domain"/>
    <property type="match status" value="1"/>
</dbReference>
<keyword evidence="2" id="KW-0285">Flavoprotein</keyword>
<proteinExistence type="predicted"/>
<keyword evidence="8" id="KW-1185">Reference proteome</keyword>
<dbReference type="RefSeq" id="WP_158765280.1">
    <property type="nucleotide sequence ID" value="NZ_CP047045.1"/>
</dbReference>
<dbReference type="KEGG" id="tsv:DSM104635_01149"/>
<dbReference type="PANTHER" id="PTHR10961:SF46">
    <property type="entry name" value="PEROXISOMAL SARCOSINE OXIDASE"/>
    <property type="match status" value="1"/>
</dbReference>
<comment type="cofactor">
    <cofactor evidence="1">
        <name>FAD</name>
        <dbReference type="ChEBI" id="CHEBI:57692"/>
    </cofactor>
</comment>
<evidence type="ECO:0000259" key="6">
    <source>
        <dbReference type="Pfam" id="PF01266"/>
    </source>
</evidence>